<feature type="domain" description="CS" evidence="3">
    <location>
        <begin position="1"/>
        <end position="89"/>
    </location>
</feature>
<dbReference type="CDD" id="cd06463">
    <property type="entry name" value="p23_like"/>
    <property type="match status" value="1"/>
</dbReference>
<dbReference type="SUPFAM" id="SSF49764">
    <property type="entry name" value="HSP20-like chaperones"/>
    <property type="match status" value="1"/>
</dbReference>
<protein>
    <submittedName>
        <fullName evidence="4">SHQ1 protein-domain-containing protein</fullName>
    </submittedName>
</protein>
<dbReference type="InterPro" id="IPR008978">
    <property type="entry name" value="HSP20-like_chaperone"/>
</dbReference>
<dbReference type="PANTHER" id="PTHR12967:SF0">
    <property type="entry name" value="PROTEIN SHQ1 HOMOLOG"/>
    <property type="match status" value="1"/>
</dbReference>
<evidence type="ECO:0000313" key="5">
    <source>
        <dbReference type="Proteomes" id="UP001218218"/>
    </source>
</evidence>
<dbReference type="InterPro" id="IPR048696">
    <property type="entry name" value="SHQ1-like_CS"/>
</dbReference>
<evidence type="ECO:0000256" key="2">
    <source>
        <dbReference type="SAM" id="MobiDB-lite"/>
    </source>
</evidence>
<feature type="region of interest" description="Disordered" evidence="2">
    <location>
        <begin position="447"/>
        <end position="467"/>
    </location>
</feature>
<sequence>MITPRFECQQTEESIIIKIYCPSIRAADVETHVDDTLFTVHINPYFLRLNFSYPIVEDEQSTAKYDPSSGYLTVTLTKEVKGQVFPDLDLLSKLLAPRPSQSAPLIEVIGQEEDDATDDLVAQTNALSLEQDEILLAAENDWQIPQEIPTADPPISTSLTQTYGFLNLHSGYFKHVGHTENEVNELGPDAETCTVRERRLKRWKHEDEKWDEEHYMADYADDEYIQELIIWENPRLVDSSPFQFTDAENLALLNLPRKEYLTDTRQTKNLYLTLVTILFSYAYETRTTQGDSTPESAWTICSLVPAFSALDSPPYSAPTTSSATPTSPSESDLVGALSQSYRRSLCFPLYRSFVLAETCRADVAALFLLGKRIILRVLLETKFILDHHEVYYVYSKIWLEDFCVWVQSFASDDTLREIGAALQSLQVPKLSIGWDLDGLEAATREVQTREVDSDDESDEEAEVARQL</sequence>
<dbReference type="Pfam" id="PF21413">
    <property type="entry name" value="SHQ1-like_CS"/>
    <property type="match status" value="1"/>
</dbReference>
<comment type="similarity">
    <text evidence="1">Belongs to the SHQ1 family.</text>
</comment>
<dbReference type="InterPro" id="IPR039742">
    <property type="entry name" value="Shq1"/>
</dbReference>
<dbReference type="Pfam" id="PF04925">
    <property type="entry name" value="SHQ1"/>
    <property type="match status" value="1"/>
</dbReference>
<name>A0AAD7ESL6_9AGAR</name>
<dbReference type="GO" id="GO:0005737">
    <property type="term" value="C:cytoplasm"/>
    <property type="evidence" value="ECO:0007669"/>
    <property type="project" value="TreeGrafter"/>
</dbReference>
<dbReference type="GO" id="GO:0051082">
    <property type="term" value="F:unfolded protein binding"/>
    <property type="evidence" value="ECO:0007669"/>
    <property type="project" value="TreeGrafter"/>
</dbReference>
<dbReference type="PROSITE" id="PS51203">
    <property type="entry name" value="CS"/>
    <property type="match status" value="1"/>
</dbReference>
<dbReference type="PANTHER" id="PTHR12967">
    <property type="entry name" value="PROTEIN SHQ1 HOMOLOG"/>
    <property type="match status" value="1"/>
</dbReference>
<dbReference type="Proteomes" id="UP001218218">
    <property type="component" value="Unassembled WGS sequence"/>
</dbReference>
<dbReference type="InterPro" id="IPR007052">
    <property type="entry name" value="CS_dom"/>
</dbReference>
<accession>A0AAD7ESL6</accession>
<evidence type="ECO:0000256" key="1">
    <source>
        <dbReference type="ARBA" id="ARBA00005607"/>
    </source>
</evidence>
<gene>
    <name evidence="4" type="ORF">DFH08DRAFT_866850</name>
</gene>
<proteinExistence type="inferred from homology"/>
<comment type="caution">
    <text evidence="4">The sequence shown here is derived from an EMBL/GenBank/DDBJ whole genome shotgun (WGS) entry which is preliminary data.</text>
</comment>
<dbReference type="GO" id="GO:0005654">
    <property type="term" value="C:nucleoplasm"/>
    <property type="evidence" value="ECO:0007669"/>
    <property type="project" value="TreeGrafter"/>
</dbReference>
<dbReference type="GO" id="GO:0000493">
    <property type="term" value="P:box H/ACA snoRNP assembly"/>
    <property type="evidence" value="ECO:0007669"/>
    <property type="project" value="InterPro"/>
</dbReference>
<keyword evidence="5" id="KW-1185">Reference proteome</keyword>
<dbReference type="InterPro" id="IPR007009">
    <property type="entry name" value="Shq1_C"/>
</dbReference>
<dbReference type="Gene3D" id="2.60.40.790">
    <property type="match status" value="1"/>
</dbReference>
<evidence type="ECO:0000313" key="4">
    <source>
        <dbReference type="EMBL" id="KAJ7347899.1"/>
    </source>
</evidence>
<feature type="compositionally biased region" description="Acidic residues" evidence="2">
    <location>
        <begin position="452"/>
        <end position="461"/>
    </location>
</feature>
<organism evidence="4 5">
    <name type="scientific">Mycena albidolilacea</name>
    <dbReference type="NCBI Taxonomy" id="1033008"/>
    <lineage>
        <taxon>Eukaryota</taxon>
        <taxon>Fungi</taxon>
        <taxon>Dikarya</taxon>
        <taxon>Basidiomycota</taxon>
        <taxon>Agaricomycotina</taxon>
        <taxon>Agaricomycetes</taxon>
        <taxon>Agaricomycetidae</taxon>
        <taxon>Agaricales</taxon>
        <taxon>Marasmiineae</taxon>
        <taxon>Mycenaceae</taxon>
        <taxon>Mycena</taxon>
    </lineage>
</organism>
<evidence type="ECO:0000259" key="3">
    <source>
        <dbReference type="PROSITE" id="PS51203"/>
    </source>
</evidence>
<dbReference type="AlphaFoldDB" id="A0AAD7ESL6"/>
<dbReference type="EMBL" id="JARIHO010000018">
    <property type="protein sequence ID" value="KAJ7347899.1"/>
    <property type="molecule type" value="Genomic_DNA"/>
</dbReference>
<reference evidence="4" key="1">
    <citation type="submission" date="2023-03" db="EMBL/GenBank/DDBJ databases">
        <title>Massive genome expansion in bonnet fungi (Mycena s.s.) driven by repeated elements and novel gene families across ecological guilds.</title>
        <authorList>
            <consortium name="Lawrence Berkeley National Laboratory"/>
            <person name="Harder C.B."/>
            <person name="Miyauchi S."/>
            <person name="Viragh M."/>
            <person name="Kuo A."/>
            <person name="Thoen E."/>
            <person name="Andreopoulos B."/>
            <person name="Lu D."/>
            <person name="Skrede I."/>
            <person name="Drula E."/>
            <person name="Henrissat B."/>
            <person name="Morin E."/>
            <person name="Kohler A."/>
            <person name="Barry K."/>
            <person name="LaButti K."/>
            <person name="Morin E."/>
            <person name="Salamov A."/>
            <person name="Lipzen A."/>
            <person name="Mereny Z."/>
            <person name="Hegedus B."/>
            <person name="Baldrian P."/>
            <person name="Stursova M."/>
            <person name="Weitz H."/>
            <person name="Taylor A."/>
            <person name="Grigoriev I.V."/>
            <person name="Nagy L.G."/>
            <person name="Martin F."/>
            <person name="Kauserud H."/>
        </authorList>
    </citation>
    <scope>NUCLEOTIDE SEQUENCE</scope>
    <source>
        <strain evidence="4">CBHHK002</strain>
    </source>
</reference>